<dbReference type="SMART" id="SM00700">
    <property type="entry name" value="JHBP"/>
    <property type="match status" value="2"/>
</dbReference>
<proteinExistence type="predicted"/>
<dbReference type="InterPro" id="IPR010562">
    <property type="entry name" value="Haemolymph_juvenile_hormone-bd"/>
</dbReference>
<keyword evidence="2" id="KW-1185">Reference proteome</keyword>
<dbReference type="PANTHER" id="PTHR11008">
    <property type="entry name" value="PROTEIN TAKEOUT-LIKE PROTEIN"/>
    <property type="match status" value="1"/>
</dbReference>
<gene>
    <name evidence="1" type="ORF">ALC62_01100</name>
</gene>
<name>A0A195D4V7_9HYME</name>
<dbReference type="EMBL" id="KQ976842">
    <property type="protein sequence ID" value="KYN07918.1"/>
    <property type="molecule type" value="Genomic_DNA"/>
</dbReference>
<dbReference type="GO" id="GO:0005615">
    <property type="term" value="C:extracellular space"/>
    <property type="evidence" value="ECO:0007669"/>
    <property type="project" value="TreeGrafter"/>
</dbReference>
<accession>A0A195D4V7</accession>
<dbReference type="AlphaFoldDB" id="A0A195D4V7"/>
<dbReference type="PANTHER" id="PTHR11008:SF18">
    <property type="entry name" value="BCDNA.GH05536-RELATED"/>
    <property type="match status" value="1"/>
</dbReference>
<evidence type="ECO:0008006" key="3">
    <source>
        <dbReference type="Google" id="ProtNLM"/>
    </source>
</evidence>
<dbReference type="Gene3D" id="3.15.10.30">
    <property type="entry name" value="Haemolymph juvenile hormone binding protein"/>
    <property type="match status" value="3"/>
</dbReference>
<organism evidence="1 2">
    <name type="scientific">Cyphomyrmex costatus</name>
    <dbReference type="NCBI Taxonomy" id="456900"/>
    <lineage>
        <taxon>Eukaryota</taxon>
        <taxon>Metazoa</taxon>
        <taxon>Ecdysozoa</taxon>
        <taxon>Arthropoda</taxon>
        <taxon>Hexapoda</taxon>
        <taxon>Insecta</taxon>
        <taxon>Pterygota</taxon>
        <taxon>Neoptera</taxon>
        <taxon>Endopterygota</taxon>
        <taxon>Hymenoptera</taxon>
        <taxon>Apocrita</taxon>
        <taxon>Aculeata</taxon>
        <taxon>Formicoidea</taxon>
        <taxon>Formicidae</taxon>
        <taxon>Myrmicinae</taxon>
        <taxon>Cyphomyrmex</taxon>
    </lineage>
</organism>
<feature type="non-terminal residue" evidence="1">
    <location>
        <position position="1"/>
    </location>
</feature>
<sequence>LLIGLPEFDFPPLDPLFYKYGKFVINSGDVHYQVIFSNVTIIGLSKIQFLSIRTNFLDDFFYLEVKGNIPKLFVKGDIRADGNLSGFRLANEGYYNVTAEDIRTAANLTGHVVNDTWIVEYIHLVMPIGKFKLYYNDAVNDKKAFAPVTCKRDSNDYSACLKQALEEGWLLIIKGLPEFDIPPLDPLVYENGKFELNSNEIRAELIFSNLIIIGLSKLHFPDVRPHRLNDVFRLEIDAIIPKLTLETDVKINGTLNTLMLKVAGEDHLNATAHDVRGTCDLTGHVINDTWIVEHFHIAPSIGTLKVYFDNLFEGNKELNNLALTFLNEYWPVFYRLMLPFISDILDPWLVGFANKFFSNVPLSNIFPVTTCKRDSVDYSACLKQAVIEALPRFVKGFPEFDFPPLEPIFYEYGKVVFDSGDIHAEVTVMNMSAAGLSKAQINDVRPHFLDDSFRLEVDAIVPNLILNGAVKMNGTIGIFRIVSKGPFNLTADDVIGTWDLSGHVVNDTLIVEHIRILPSVKKLKLYFDLFPDSKEINDIIVSFVNEFWPPLYRVMLPITSKAWDPWLTDLTNKLFSKVSFSKLFP</sequence>
<reference evidence="1 2" key="1">
    <citation type="submission" date="2016-03" db="EMBL/GenBank/DDBJ databases">
        <title>Cyphomyrmex costatus WGS genome.</title>
        <authorList>
            <person name="Nygaard S."/>
            <person name="Hu H."/>
            <person name="Boomsma J."/>
            <person name="Zhang G."/>
        </authorList>
    </citation>
    <scope>NUCLEOTIDE SEQUENCE [LARGE SCALE GENOMIC DNA]</scope>
    <source>
        <strain evidence="1">MS0001</strain>
        <tissue evidence="1">Whole body</tissue>
    </source>
</reference>
<protein>
    <recommendedName>
        <fullName evidence="3">Circadian clock-controlled protein</fullName>
    </recommendedName>
</protein>
<evidence type="ECO:0000313" key="2">
    <source>
        <dbReference type="Proteomes" id="UP000078542"/>
    </source>
</evidence>
<dbReference type="Proteomes" id="UP000078542">
    <property type="component" value="Unassembled WGS sequence"/>
</dbReference>
<dbReference type="InterPro" id="IPR038606">
    <property type="entry name" value="To_sf"/>
</dbReference>
<dbReference type="Pfam" id="PF06585">
    <property type="entry name" value="JHBP"/>
    <property type="match status" value="3"/>
</dbReference>
<evidence type="ECO:0000313" key="1">
    <source>
        <dbReference type="EMBL" id="KYN07918.1"/>
    </source>
</evidence>